<evidence type="ECO:0000256" key="5">
    <source>
        <dbReference type="ARBA" id="ARBA00022787"/>
    </source>
</evidence>
<evidence type="ECO:0000256" key="1">
    <source>
        <dbReference type="ARBA" id="ARBA00004572"/>
    </source>
</evidence>
<evidence type="ECO:0000256" key="6">
    <source>
        <dbReference type="ARBA" id="ARBA00022927"/>
    </source>
</evidence>
<sequence length="140" mass="16183">MYKNRPNRIEYHYTYLQHIPIRDSYNLYLYVLFFKMGAVISRMLTSDEGSSLALSGKPTFNFKKGGGFRLKNKLRVATQRIQNFVKTGLKTTSWVVWVAGVSVVVLITPIAFQYEKECQLFEMQAQFFQAQQAANVPQLN</sequence>
<dbReference type="OrthoDB" id="371816at2759"/>
<keyword evidence="8" id="KW-0811">Translocation</keyword>
<evidence type="ECO:0000256" key="4">
    <source>
        <dbReference type="ARBA" id="ARBA00022692"/>
    </source>
</evidence>
<dbReference type="EMBL" id="LK022889">
    <property type="protein sequence ID" value="VTZ69870.1"/>
    <property type="molecule type" value="Genomic_DNA"/>
</dbReference>
<evidence type="ECO:0000256" key="3">
    <source>
        <dbReference type="ARBA" id="ARBA00022448"/>
    </source>
</evidence>
<dbReference type="Proteomes" id="UP000195489">
    <property type="component" value="Chromosome 12"/>
</dbReference>
<evidence type="ECO:0000256" key="12">
    <source>
        <dbReference type="SAM" id="Phobius"/>
    </source>
</evidence>
<protein>
    <submittedName>
        <fullName evidence="13">Mitochondrial import receptor subunit TOM22, putative</fullName>
    </submittedName>
</protein>
<evidence type="ECO:0000313" key="13">
    <source>
        <dbReference type="EMBL" id="SCN62446.1"/>
    </source>
</evidence>
<keyword evidence="9" id="KW-0496">Mitochondrion</keyword>
<reference evidence="13 16" key="3">
    <citation type="submission" date="2016-08" db="EMBL/GenBank/DDBJ databases">
        <authorList>
            <consortium name="Pathogen Informatics"/>
        </authorList>
    </citation>
    <scope>NUCLEOTIDE SEQUENCE [LARGE SCALE GENOMIC DNA]</scope>
    <source>
        <strain evidence="14">AS</strain>
        <strain evidence="13 16">CB</strain>
    </source>
</reference>
<reference evidence="14 15" key="1">
    <citation type="journal article" date="2014" name="BMC Biol.">
        <title>A comprehensive evaluation of rodent malaria parasite genomes and gene expression.</title>
        <authorList>
            <person name="Otto T.D."/>
            <person name="Bohme U."/>
            <person name="Jackson A.P."/>
            <person name="Hunt M."/>
            <person name="Franke-Fayard B."/>
            <person name="Hoeijmakers W.A."/>
            <person name="Religa A.A."/>
            <person name="Robertson L."/>
            <person name="Sanders M."/>
            <person name="Ogun S.A."/>
            <person name="Cunningham D."/>
            <person name="Erhart A."/>
            <person name="Billker O."/>
            <person name="Khan S.M."/>
            <person name="Stunnenberg H.G."/>
            <person name="Langhorne J."/>
            <person name="Holder A.A."/>
            <person name="Waters A.P."/>
            <person name="Newbold C.I."/>
            <person name="Pain A."/>
            <person name="Berriman M."/>
            <person name="Janse C.J."/>
        </authorList>
    </citation>
    <scope>NUCLEOTIDE SEQUENCE [LARGE SCALE GENOMIC DNA]</scope>
    <source>
        <strain evidence="14 15">AS</strain>
    </source>
</reference>
<keyword evidence="7 12" id="KW-1133">Transmembrane helix</keyword>
<dbReference type="GO" id="GO:0005741">
    <property type="term" value="C:mitochondrial outer membrane"/>
    <property type="evidence" value="ECO:0007669"/>
    <property type="project" value="UniProtKB-SubCell"/>
</dbReference>
<dbReference type="Pfam" id="PF04281">
    <property type="entry name" value="Tom22"/>
    <property type="match status" value="1"/>
</dbReference>
<dbReference type="VEuPathDB" id="PlasmoDB:PCHAS_1239900"/>
<dbReference type="Proteomes" id="UP000071118">
    <property type="component" value="Chromosome 12"/>
</dbReference>
<reference evidence="14" key="2">
    <citation type="submission" date="2014-05" db="EMBL/GenBank/DDBJ databases">
        <authorList>
            <person name="Aslett M.A."/>
            <person name="De Silva N."/>
        </authorList>
    </citation>
    <scope>NUCLEOTIDE SEQUENCE</scope>
    <source>
        <strain evidence="14">AS</strain>
    </source>
</reference>
<dbReference type="KEGG" id="pcb:PCHAS_1239900"/>
<keyword evidence="3" id="KW-0813">Transport</keyword>
<keyword evidence="15" id="KW-1185">Reference proteome</keyword>
<dbReference type="GO" id="GO:0006886">
    <property type="term" value="P:intracellular protein transport"/>
    <property type="evidence" value="ECO:0007669"/>
    <property type="project" value="InterPro"/>
</dbReference>
<keyword evidence="5" id="KW-1000">Mitochondrion outer membrane</keyword>
<name>A0A077TS36_PLACU</name>
<dbReference type="EMBL" id="LT608164">
    <property type="protein sequence ID" value="SCN62446.1"/>
    <property type="molecule type" value="Genomic_DNA"/>
</dbReference>
<comment type="subcellular location">
    <subcellularLocation>
        <location evidence="1">Mitochondrion outer membrane</location>
        <topology evidence="1">Single-pass membrane protein</topology>
    </subcellularLocation>
</comment>
<organism evidence="13 16">
    <name type="scientific">Plasmodium chabaudi chabaudi</name>
    <dbReference type="NCBI Taxonomy" id="31271"/>
    <lineage>
        <taxon>Eukaryota</taxon>
        <taxon>Sar</taxon>
        <taxon>Alveolata</taxon>
        <taxon>Apicomplexa</taxon>
        <taxon>Aconoidasida</taxon>
        <taxon>Haemosporida</taxon>
        <taxon>Plasmodiidae</taxon>
        <taxon>Plasmodium</taxon>
        <taxon>Plasmodium (Vinckeia)</taxon>
    </lineage>
</organism>
<evidence type="ECO:0000256" key="7">
    <source>
        <dbReference type="ARBA" id="ARBA00022989"/>
    </source>
</evidence>
<evidence type="ECO:0000256" key="2">
    <source>
        <dbReference type="ARBA" id="ARBA00009874"/>
    </source>
</evidence>
<evidence type="ECO:0000313" key="14">
    <source>
        <dbReference type="EMBL" id="VTZ69870.1"/>
    </source>
</evidence>
<evidence type="ECO:0000256" key="10">
    <source>
        <dbReference type="ARBA" id="ARBA00023136"/>
    </source>
</evidence>
<keyword evidence="11 13" id="KW-0675">Receptor</keyword>
<accession>A0A077TS36</accession>
<feature type="transmembrane region" description="Helical" evidence="12">
    <location>
        <begin position="27"/>
        <end position="45"/>
    </location>
</feature>
<feature type="transmembrane region" description="Helical" evidence="12">
    <location>
        <begin position="94"/>
        <end position="114"/>
    </location>
</feature>
<keyword evidence="4 12" id="KW-0812">Transmembrane</keyword>
<evidence type="ECO:0000256" key="9">
    <source>
        <dbReference type="ARBA" id="ARBA00023128"/>
    </source>
</evidence>
<evidence type="ECO:0000313" key="16">
    <source>
        <dbReference type="Proteomes" id="UP000195489"/>
    </source>
</evidence>
<dbReference type="AlphaFoldDB" id="A0A077TS36"/>
<dbReference type="InterPro" id="IPR005683">
    <property type="entry name" value="Tom22"/>
</dbReference>
<proteinExistence type="inferred from homology"/>
<evidence type="ECO:0000313" key="15">
    <source>
        <dbReference type="Proteomes" id="UP000071118"/>
    </source>
</evidence>
<keyword evidence="10 12" id="KW-0472">Membrane</keyword>
<dbReference type="RefSeq" id="XP_742158.2">
    <property type="nucleotide sequence ID" value="XM_737065.2"/>
</dbReference>
<keyword evidence="6" id="KW-0653">Protein transport</keyword>
<evidence type="ECO:0000256" key="11">
    <source>
        <dbReference type="ARBA" id="ARBA00023170"/>
    </source>
</evidence>
<gene>
    <name evidence="14" type="ORF">PCHAS_1239900</name>
    <name evidence="13" type="ORF">PCHCB_000347400</name>
</gene>
<dbReference type="GeneID" id="3495246"/>
<comment type="similarity">
    <text evidence="2">Belongs to the Tom22 family.</text>
</comment>
<evidence type="ECO:0000256" key="8">
    <source>
        <dbReference type="ARBA" id="ARBA00023010"/>
    </source>
</evidence>